<evidence type="ECO:0000256" key="4">
    <source>
        <dbReference type="ARBA" id="ARBA00023274"/>
    </source>
</evidence>
<evidence type="ECO:0000256" key="3">
    <source>
        <dbReference type="ARBA" id="ARBA00022980"/>
    </source>
</evidence>
<feature type="domain" description="Large ribosomal subunit protein bL25 L25" evidence="6">
    <location>
        <begin position="6"/>
        <end position="91"/>
    </location>
</feature>
<dbReference type="PANTHER" id="PTHR33284">
    <property type="entry name" value="RIBOSOMAL PROTEIN L25/GLN-TRNA SYNTHETASE, ANTI-CODON-BINDING DOMAIN-CONTAINING PROTEIN"/>
    <property type="match status" value="1"/>
</dbReference>
<sequence length="94" mass="10921">MLTIYAEPRKYNGTSASRRLRRLNKLPAIIYGSQTTPVAITLDNQIIMHNENKNSFYNDQLALVINGNKIIVKIWSIQRHPFKQKITHIDFIIV</sequence>
<dbReference type="Pfam" id="PF01386">
    <property type="entry name" value="Ribosomal_L25p"/>
    <property type="match status" value="1"/>
</dbReference>
<evidence type="ECO:0000256" key="1">
    <source>
        <dbReference type="ARBA" id="ARBA00022730"/>
    </source>
</evidence>
<dbReference type="KEGG" id="bcig:AB162_340"/>
<reference evidence="7 8" key="1">
    <citation type="submission" date="2015-06" db="EMBL/GenBank/DDBJ databases">
        <title>Lineage-specific patterns of genome deterioration in obligate symbionts.</title>
        <authorList>
            <person name="Bennett G.M."/>
            <person name="McCutcheon J.P."/>
            <person name="McDonald B.R."/>
            <person name="Moran N.A."/>
        </authorList>
    </citation>
    <scope>NUCLEOTIDE SEQUENCE [LARGE SCALE GENOMIC DNA]</scope>
    <source>
        <strain evidence="7 8">B-GSS</strain>
    </source>
</reference>
<comment type="subunit">
    <text evidence="5">Part of the 50S ribosomal subunit; part of the 5S rRNA/L5/L18/L25 subcomplex. Contacts the 5S rRNA. Binds to the 5S rRNA independently of L5 and L18.</text>
</comment>
<keyword evidence="1 5" id="KW-0699">rRNA-binding</keyword>
<dbReference type="FunFam" id="2.40.240.10:FF:000002">
    <property type="entry name" value="50S ribosomal protein L25"/>
    <property type="match status" value="1"/>
</dbReference>
<dbReference type="InterPro" id="IPR011035">
    <property type="entry name" value="Ribosomal_bL25/Gln-tRNA_synth"/>
</dbReference>
<accession>A0A0K2BLJ9</accession>
<dbReference type="CDD" id="cd00495">
    <property type="entry name" value="Ribosomal_L25_TL5_CTC"/>
    <property type="match status" value="1"/>
</dbReference>
<dbReference type="InterPro" id="IPR029751">
    <property type="entry name" value="Ribosomal_L25_dom"/>
</dbReference>
<proteinExistence type="inferred from homology"/>
<dbReference type="NCBIfam" id="NF004612">
    <property type="entry name" value="PRK05943.1"/>
    <property type="match status" value="1"/>
</dbReference>
<dbReference type="OrthoDB" id="9806411at2"/>
<keyword evidence="3 5" id="KW-0689">Ribosomal protein</keyword>
<keyword evidence="8" id="KW-1185">Reference proteome</keyword>
<dbReference type="HAMAP" id="MF_01336">
    <property type="entry name" value="Ribosomal_bL25"/>
    <property type="match status" value="1"/>
</dbReference>
<evidence type="ECO:0000313" key="8">
    <source>
        <dbReference type="Proteomes" id="UP000056466"/>
    </source>
</evidence>
<dbReference type="InterPro" id="IPR020055">
    <property type="entry name" value="Ribosomal_bL25_short"/>
</dbReference>
<dbReference type="InterPro" id="IPR020056">
    <property type="entry name" value="Rbsml_bL25/Gln-tRNA_synth_N"/>
</dbReference>
<dbReference type="PANTHER" id="PTHR33284:SF1">
    <property type="entry name" value="RIBOSOMAL PROTEIN L25_GLN-TRNA SYNTHETASE, ANTI-CODON-BINDING DOMAIN-CONTAINING PROTEIN"/>
    <property type="match status" value="1"/>
</dbReference>
<evidence type="ECO:0000256" key="5">
    <source>
        <dbReference type="HAMAP-Rule" id="MF_01336"/>
    </source>
</evidence>
<organism evidence="7 8">
    <name type="scientific">Candidatus Palibaumannia cicadellinicola</name>
    <dbReference type="NCBI Taxonomy" id="186490"/>
    <lineage>
        <taxon>Bacteria</taxon>
        <taxon>Pseudomonadati</taxon>
        <taxon>Pseudomonadota</taxon>
        <taxon>Gammaproteobacteria</taxon>
        <taxon>Candidatus Palibaumannia</taxon>
    </lineage>
</organism>
<dbReference type="GO" id="GO:0008097">
    <property type="term" value="F:5S rRNA binding"/>
    <property type="evidence" value="ECO:0007669"/>
    <property type="project" value="InterPro"/>
</dbReference>
<dbReference type="AlphaFoldDB" id="A0A0K2BLJ9"/>
<evidence type="ECO:0000256" key="2">
    <source>
        <dbReference type="ARBA" id="ARBA00022884"/>
    </source>
</evidence>
<dbReference type="RefSeq" id="WP_053096913.1">
    <property type="nucleotide sequence ID" value="NZ_CP011787.1"/>
</dbReference>
<keyword evidence="4 5" id="KW-0687">Ribonucleoprotein</keyword>
<dbReference type="Proteomes" id="UP000056466">
    <property type="component" value="Chromosome"/>
</dbReference>
<gene>
    <name evidence="5 7" type="primary">rplY</name>
    <name evidence="7" type="ORF">AB162_340</name>
</gene>
<evidence type="ECO:0000259" key="6">
    <source>
        <dbReference type="Pfam" id="PF01386"/>
    </source>
</evidence>
<comment type="function">
    <text evidence="5">This is one of the proteins that binds to the 5S RNA in the ribosome where it forms part of the central protuberance.</text>
</comment>
<dbReference type="SUPFAM" id="SSF50715">
    <property type="entry name" value="Ribosomal protein L25-like"/>
    <property type="match status" value="1"/>
</dbReference>
<protein>
    <recommendedName>
        <fullName evidence="5">Large ribosomal subunit protein bL25</fullName>
    </recommendedName>
</protein>
<dbReference type="InterPro" id="IPR020930">
    <property type="entry name" value="Ribosomal_uL5_bac-type"/>
</dbReference>
<keyword evidence="2 5" id="KW-0694">RNA-binding</keyword>
<comment type="similarity">
    <text evidence="5">Belongs to the bacterial ribosomal protein bL25 family.</text>
</comment>
<name>A0A0K2BLJ9_9GAMM</name>
<dbReference type="GO" id="GO:0022625">
    <property type="term" value="C:cytosolic large ribosomal subunit"/>
    <property type="evidence" value="ECO:0007669"/>
    <property type="project" value="TreeGrafter"/>
</dbReference>
<dbReference type="EMBL" id="CP011787">
    <property type="protein sequence ID" value="AKZ65933.1"/>
    <property type="molecule type" value="Genomic_DNA"/>
</dbReference>
<dbReference type="Gene3D" id="2.40.240.10">
    <property type="entry name" value="Ribosomal Protein L25, Chain P"/>
    <property type="match status" value="1"/>
</dbReference>
<dbReference type="GO" id="GO:0003735">
    <property type="term" value="F:structural constituent of ribosome"/>
    <property type="evidence" value="ECO:0007669"/>
    <property type="project" value="InterPro"/>
</dbReference>
<dbReference type="GO" id="GO:0006412">
    <property type="term" value="P:translation"/>
    <property type="evidence" value="ECO:0007669"/>
    <property type="project" value="UniProtKB-UniRule"/>
</dbReference>
<evidence type="ECO:0000313" key="7">
    <source>
        <dbReference type="EMBL" id="AKZ65933.1"/>
    </source>
</evidence>